<protein>
    <submittedName>
        <fullName evidence="5">HIT-like protein</fullName>
        <ecNumber evidence="5">3.-.-.-</ecNumber>
    </submittedName>
</protein>
<feature type="domain" description="HIT" evidence="4">
    <location>
        <begin position="4"/>
        <end position="107"/>
    </location>
</feature>
<reference evidence="5 6" key="1">
    <citation type="submission" date="2015-10" db="EMBL/GenBank/DDBJ databases">
        <title>Corynebacteirum lowii and Corynebacterium oculi species nova, derived from human clinical disease and and emended description of Corynebacterium mastiditis.</title>
        <authorList>
            <person name="Bernard K."/>
            <person name="Pacheco A.L."/>
            <person name="Mcdougall C."/>
            <person name="Burtx T."/>
            <person name="Weibe D."/>
            <person name="Tyler S."/>
            <person name="Olson A.B."/>
            <person name="Cnockaert M."/>
            <person name="Eguchi H."/>
            <person name="Kuwahara T."/>
            <person name="Nakayama-Imaohji H."/>
            <person name="Boudewijins M."/>
            <person name="Van Hoecke F."/>
            <person name="Bernier A.-M."/>
            <person name="Vandamme P."/>
        </authorList>
    </citation>
    <scope>NUCLEOTIDE SEQUENCE [LARGE SCALE GENOMIC DNA]</scope>
    <source>
        <strain evidence="5 6">NML 130206</strain>
    </source>
</reference>
<dbReference type="SUPFAM" id="SSF54197">
    <property type="entry name" value="HIT-like"/>
    <property type="match status" value="1"/>
</dbReference>
<dbReference type="InterPro" id="IPR011146">
    <property type="entry name" value="HIT-like"/>
</dbReference>
<dbReference type="GO" id="GO:0016787">
    <property type="term" value="F:hydrolase activity"/>
    <property type="evidence" value="ECO:0007669"/>
    <property type="project" value="UniProtKB-KW"/>
</dbReference>
<dbReference type="OrthoDB" id="9784774at2"/>
<dbReference type="PANTHER" id="PTHR46648">
    <property type="entry name" value="HIT FAMILY PROTEIN 1"/>
    <property type="match status" value="1"/>
</dbReference>
<evidence type="ECO:0000313" key="6">
    <source>
        <dbReference type="Proteomes" id="UP000050488"/>
    </source>
</evidence>
<name>A0A0Q0YNG5_9CORY</name>
<gene>
    <name evidence="5" type="ORF">Clow_02205</name>
</gene>
<dbReference type="RefSeq" id="WP_055179048.1">
    <property type="nucleotide sequence ID" value="NZ_JAUSQY010000001.1"/>
</dbReference>
<evidence type="ECO:0000313" key="5">
    <source>
        <dbReference type="EMBL" id="KQB84004.1"/>
    </source>
</evidence>
<accession>A0A0Q0YNG5</accession>
<evidence type="ECO:0000256" key="3">
    <source>
        <dbReference type="PROSITE-ProRule" id="PRU00464"/>
    </source>
</evidence>
<dbReference type="PRINTS" id="PR00332">
    <property type="entry name" value="HISTRIAD"/>
</dbReference>
<dbReference type="PROSITE" id="PS00892">
    <property type="entry name" value="HIT_1"/>
    <property type="match status" value="1"/>
</dbReference>
<dbReference type="InterPro" id="IPR001310">
    <property type="entry name" value="Histidine_triad_HIT"/>
</dbReference>
<keyword evidence="5" id="KW-0378">Hydrolase</keyword>
<dbReference type="EC" id="3.-.-.-" evidence="5"/>
<feature type="active site" description="Tele-AMP-histidine intermediate" evidence="1">
    <location>
        <position position="93"/>
    </location>
</feature>
<evidence type="ECO:0000256" key="1">
    <source>
        <dbReference type="PIRSR" id="PIRSR601310-1"/>
    </source>
</evidence>
<organism evidence="5 6">
    <name type="scientific">Corynebacterium lowii</name>
    <dbReference type="NCBI Taxonomy" id="1544413"/>
    <lineage>
        <taxon>Bacteria</taxon>
        <taxon>Bacillati</taxon>
        <taxon>Actinomycetota</taxon>
        <taxon>Actinomycetes</taxon>
        <taxon>Mycobacteriales</taxon>
        <taxon>Corynebacteriaceae</taxon>
        <taxon>Corynebacterium</taxon>
    </lineage>
</organism>
<dbReference type="PANTHER" id="PTHR46648:SF1">
    <property type="entry name" value="ADENOSINE 5'-MONOPHOSPHORAMIDASE HNT1"/>
    <property type="match status" value="1"/>
</dbReference>
<proteinExistence type="predicted"/>
<dbReference type="GO" id="GO:0009117">
    <property type="term" value="P:nucleotide metabolic process"/>
    <property type="evidence" value="ECO:0007669"/>
    <property type="project" value="TreeGrafter"/>
</dbReference>
<dbReference type="InterPro" id="IPR019808">
    <property type="entry name" value="Histidine_triad_CS"/>
</dbReference>
<dbReference type="AlphaFoldDB" id="A0A0Q0YNG5"/>
<dbReference type="STRING" id="1544413.Clow_02205"/>
<dbReference type="Gene3D" id="3.30.428.10">
    <property type="entry name" value="HIT-like"/>
    <property type="match status" value="1"/>
</dbReference>
<dbReference type="InterPro" id="IPR036265">
    <property type="entry name" value="HIT-like_sf"/>
</dbReference>
<feature type="short sequence motif" description="Histidine triad motif" evidence="2 3">
    <location>
        <begin position="91"/>
        <end position="95"/>
    </location>
</feature>
<dbReference type="Proteomes" id="UP000050488">
    <property type="component" value="Unassembled WGS sequence"/>
</dbReference>
<keyword evidence="6" id="KW-1185">Reference proteome</keyword>
<evidence type="ECO:0000259" key="4">
    <source>
        <dbReference type="PROSITE" id="PS51084"/>
    </source>
</evidence>
<comment type="caution">
    <text evidence="5">The sequence shown here is derived from an EMBL/GenBank/DDBJ whole genome shotgun (WGS) entry which is preliminary data.</text>
</comment>
<dbReference type="Pfam" id="PF01230">
    <property type="entry name" value="HIT"/>
    <property type="match status" value="1"/>
</dbReference>
<sequence length="143" mass="15191">MSSVFSKIIAGELPARFVYKDDTVVAFLSIEPVAYGHTLVVPVEEVDRWTDLSPETWAHVAKVSQKVGHAIVEAFGCSRAGSLIAGFEVPHTHVHVFPAEDMSGFDLSAAIPAGETDPVRMEEAAAKLRAALGTAELGSTETA</sequence>
<dbReference type="PATRIC" id="fig|1544413.3.peg.2203"/>
<dbReference type="EMBL" id="LKEV01000008">
    <property type="protein sequence ID" value="KQB84004.1"/>
    <property type="molecule type" value="Genomic_DNA"/>
</dbReference>
<dbReference type="PROSITE" id="PS51084">
    <property type="entry name" value="HIT_2"/>
    <property type="match status" value="1"/>
</dbReference>
<evidence type="ECO:0000256" key="2">
    <source>
        <dbReference type="PIRSR" id="PIRSR601310-3"/>
    </source>
</evidence>